<dbReference type="EMBL" id="JAZDWU010000005">
    <property type="protein sequence ID" value="KAL0002742.1"/>
    <property type="molecule type" value="Genomic_DNA"/>
</dbReference>
<name>A0AAW2CXD5_9ROSI</name>
<protein>
    <submittedName>
        <fullName evidence="1">Uncharacterized protein</fullName>
    </submittedName>
</protein>
<organism evidence="1 2">
    <name type="scientific">Lithocarpus litseifolius</name>
    <dbReference type="NCBI Taxonomy" id="425828"/>
    <lineage>
        <taxon>Eukaryota</taxon>
        <taxon>Viridiplantae</taxon>
        <taxon>Streptophyta</taxon>
        <taxon>Embryophyta</taxon>
        <taxon>Tracheophyta</taxon>
        <taxon>Spermatophyta</taxon>
        <taxon>Magnoliopsida</taxon>
        <taxon>eudicotyledons</taxon>
        <taxon>Gunneridae</taxon>
        <taxon>Pentapetalae</taxon>
        <taxon>rosids</taxon>
        <taxon>fabids</taxon>
        <taxon>Fagales</taxon>
        <taxon>Fagaceae</taxon>
        <taxon>Lithocarpus</taxon>
    </lineage>
</organism>
<proteinExistence type="predicted"/>
<accession>A0AAW2CXD5</accession>
<evidence type="ECO:0000313" key="2">
    <source>
        <dbReference type="Proteomes" id="UP001459277"/>
    </source>
</evidence>
<gene>
    <name evidence="1" type="ORF">SO802_016523</name>
</gene>
<comment type="caution">
    <text evidence="1">The sequence shown here is derived from an EMBL/GenBank/DDBJ whole genome shotgun (WGS) entry which is preliminary data.</text>
</comment>
<evidence type="ECO:0000313" key="1">
    <source>
        <dbReference type="EMBL" id="KAL0002742.1"/>
    </source>
</evidence>
<keyword evidence="2" id="KW-1185">Reference proteome</keyword>
<dbReference type="Proteomes" id="UP001459277">
    <property type="component" value="Unassembled WGS sequence"/>
</dbReference>
<dbReference type="AlphaFoldDB" id="A0AAW2CXD5"/>
<sequence>MSHSDTTSSYGADYNNFRQTSRDHLIVQQRCESACVLEFEAINYSWKSQFIFPFHWST</sequence>
<reference evidence="1 2" key="1">
    <citation type="submission" date="2024-01" db="EMBL/GenBank/DDBJ databases">
        <title>A telomere-to-telomere, gap-free genome of sweet tea (Lithocarpus litseifolius).</title>
        <authorList>
            <person name="Zhou J."/>
        </authorList>
    </citation>
    <scope>NUCLEOTIDE SEQUENCE [LARGE SCALE GENOMIC DNA]</scope>
    <source>
        <strain evidence="1">Zhou-2022a</strain>
        <tissue evidence="1">Leaf</tissue>
    </source>
</reference>